<evidence type="ECO:0000313" key="6">
    <source>
        <dbReference type="Proteomes" id="UP000050961"/>
    </source>
</evidence>
<evidence type="ECO:0000259" key="4">
    <source>
        <dbReference type="Pfam" id="PF26337"/>
    </source>
</evidence>
<dbReference type="GO" id="GO:0016740">
    <property type="term" value="F:transferase activity"/>
    <property type="evidence" value="ECO:0007669"/>
    <property type="project" value="UniProtKB-KW"/>
</dbReference>
<name>A0A023CWP8_9LACO</name>
<keyword evidence="2" id="KW-1133">Transmembrane helix</keyword>
<dbReference type="InterPro" id="IPR058591">
    <property type="entry name" value="Gtf3_N"/>
</dbReference>
<dbReference type="Pfam" id="PF26334">
    <property type="entry name" value="Gtf3_N"/>
    <property type="match status" value="1"/>
</dbReference>
<dbReference type="Proteomes" id="UP000050961">
    <property type="component" value="Unassembled WGS sequence"/>
</dbReference>
<feature type="domain" description="Glucosyltransferase 3-like N-terminal" evidence="3">
    <location>
        <begin position="3"/>
        <end position="151"/>
    </location>
</feature>
<feature type="domain" description="Glucosyltransferase 3-like C-terminal" evidence="4">
    <location>
        <begin position="171"/>
        <end position="329"/>
    </location>
</feature>
<keyword evidence="1 5" id="KW-0808">Transferase</keyword>
<protein>
    <submittedName>
        <fullName evidence="5">Beta-1,6-galactofuranosyltransferase</fullName>
    </submittedName>
</protein>
<keyword evidence="6" id="KW-1185">Reference proteome</keyword>
<feature type="transmembrane region" description="Helical" evidence="2">
    <location>
        <begin position="46"/>
        <end position="69"/>
    </location>
</feature>
<proteinExistence type="predicted"/>
<dbReference type="AlphaFoldDB" id="A0A023CWP8"/>
<evidence type="ECO:0000256" key="1">
    <source>
        <dbReference type="ARBA" id="ARBA00022679"/>
    </source>
</evidence>
<evidence type="ECO:0000256" key="2">
    <source>
        <dbReference type="SAM" id="Phobius"/>
    </source>
</evidence>
<dbReference type="OrthoDB" id="9790931at2"/>
<keyword evidence="2" id="KW-0472">Membrane</keyword>
<gene>
    <name evidence="5" type="ORF">FD15_GL000365</name>
</gene>
<dbReference type="eggNOG" id="COG0438">
    <property type="taxonomic scope" value="Bacteria"/>
</dbReference>
<sequence>MENYILSWHDSAKNTGGVKAKDDTDKFLKKLDYKVIDTPYGKISKVLYIFFILPLVLIKIKPGIVFVQFPSGTPVIMKKIITSIKKYTNAKLIMLVHDVEALRLHSGSGHEQETKAELERLNSADGLIVLNTKMKKWLTDKGITIPMVDLQVWDYDNLQPFQENPKFDNSICFAGNLGKSVFLKNLNLRHNLSIFGSNQLESYPENTKYEGAFSPDELPKHICQNWGLVWDGPKIDTCDGAYGSYLRYNNPHKVSLYLSTGVPVIIWKDAAIADFISKNNLGILVSDLSELDNILDKITEAEYAEFKKNAVSIGLKMRNGFFLNTALNNLLKTI</sequence>
<keyword evidence="2" id="KW-0812">Transmembrane</keyword>
<comment type="caution">
    <text evidence="5">The sequence shown here is derived from an EMBL/GenBank/DDBJ whole genome shotgun (WGS) entry which is preliminary data.</text>
</comment>
<evidence type="ECO:0000259" key="3">
    <source>
        <dbReference type="Pfam" id="PF26334"/>
    </source>
</evidence>
<accession>A0A023CWP8</accession>
<dbReference type="Gene3D" id="3.40.50.2000">
    <property type="entry name" value="Glycogen Phosphorylase B"/>
    <property type="match status" value="2"/>
</dbReference>
<dbReference type="PATRIC" id="fig|1423806.3.peg.374"/>
<dbReference type="InterPro" id="IPR058592">
    <property type="entry name" value="Gtf3_C"/>
</dbReference>
<organism evidence="5 6">
    <name type="scientific">Liquorilactobacillus sucicola DSM 21376 = JCM 15457</name>
    <dbReference type="NCBI Taxonomy" id="1423806"/>
    <lineage>
        <taxon>Bacteria</taxon>
        <taxon>Bacillati</taxon>
        <taxon>Bacillota</taxon>
        <taxon>Bacilli</taxon>
        <taxon>Lactobacillales</taxon>
        <taxon>Lactobacillaceae</taxon>
        <taxon>Liquorilactobacillus</taxon>
    </lineage>
</organism>
<evidence type="ECO:0000313" key="5">
    <source>
        <dbReference type="EMBL" id="KRN06807.1"/>
    </source>
</evidence>
<dbReference type="PIRSF" id="PIRSF007023">
    <property type="entry name" value="UDP-Galf_transf"/>
    <property type="match status" value="1"/>
</dbReference>
<dbReference type="Pfam" id="PF26337">
    <property type="entry name" value="Gtf3_C"/>
    <property type="match status" value="1"/>
</dbReference>
<dbReference type="STRING" id="1423806.FD15_GL000365"/>
<reference evidence="5 6" key="1">
    <citation type="journal article" date="2015" name="Genome Announc.">
        <title>Expanding the biotechnology potential of lactobacilli through comparative genomics of 213 strains and associated genera.</title>
        <authorList>
            <person name="Sun Z."/>
            <person name="Harris H.M."/>
            <person name="McCann A."/>
            <person name="Guo C."/>
            <person name="Argimon S."/>
            <person name="Zhang W."/>
            <person name="Yang X."/>
            <person name="Jeffery I.B."/>
            <person name="Cooney J.C."/>
            <person name="Kagawa T.F."/>
            <person name="Liu W."/>
            <person name="Song Y."/>
            <person name="Salvetti E."/>
            <person name="Wrobel A."/>
            <person name="Rasinkangas P."/>
            <person name="Parkhill J."/>
            <person name="Rea M.C."/>
            <person name="O'Sullivan O."/>
            <person name="Ritari J."/>
            <person name="Douillard F.P."/>
            <person name="Paul Ross R."/>
            <person name="Yang R."/>
            <person name="Briner A.E."/>
            <person name="Felis G.E."/>
            <person name="de Vos W.M."/>
            <person name="Barrangou R."/>
            <person name="Klaenhammer T.R."/>
            <person name="Caufield P.W."/>
            <person name="Cui Y."/>
            <person name="Zhang H."/>
            <person name="O'Toole P.W."/>
        </authorList>
    </citation>
    <scope>NUCLEOTIDE SEQUENCE [LARGE SCALE GENOMIC DNA]</scope>
    <source>
        <strain evidence="5 6">DSM 21376</strain>
    </source>
</reference>
<dbReference type="EMBL" id="AYZF01000008">
    <property type="protein sequence ID" value="KRN06807.1"/>
    <property type="molecule type" value="Genomic_DNA"/>
</dbReference>